<dbReference type="FunFam" id="2.170.150.80:FF:000006">
    <property type="entry name" value="NAC domain-containing protein 100-like"/>
    <property type="match status" value="1"/>
</dbReference>
<dbReference type="AlphaFoldDB" id="A0A6A4LK57"/>
<dbReference type="PANTHER" id="PTHR31744">
    <property type="entry name" value="PROTEIN CUP-SHAPED COTYLEDON 2-RELATED"/>
    <property type="match status" value="1"/>
</dbReference>
<evidence type="ECO:0000259" key="5">
    <source>
        <dbReference type="PROSITE" id="PS51005"/>
    </source>
</evidence>
<keyword evidence="1" id="KW-0805">Transcription regulation</keyword>
<dbReference type="Proteomes" id="UP000428333">
    <property type="component" value="Linkage Group LG05"/>
</dbReference>
<dbReference type="GO" id="GO:0000976">
    <property type="term" value="F:transcription cis-regulatory region binding"/>
    <property type="evidence" value="ECO:0007669"/>
    <property type="project" value="UniProtKB-ARBA"/>
</dbReference>
<dbReference type="Gene3D" id="2.170.150.80">
    <property type="entry name" value="NAC domain"/>
    <property type="match status" value="1"/>
</dbReference>
<comment type="caution">
    <text evidence="6">The sequence shown here is derived from an EMBL/GenBank/DDBJ whole genome shotgun (WGS) entry which is preliminary data.</text>
</comment>
<feature type="domain" description="NAC" evidence="5">
    <location>
        <begin position="9"/>
        <end position="165"/>
    </location>
</feature>
<dbReference type="InterPro" id="IPR036093">
    <property type="entry name" value="NAC_dom_sf"/>
</dbReference>
<evidence type="ECO:0000313" key="7">
    <source>
        <dbReference type="Proteomes" id="UP000428333"/>
    </source>
</evidence>
<keyword evidence="7" id="KW-1185">Reference proteome</keyword>
<evidence type="ECO:0000313" key="6">
    <source>
        <dbReference type="EMBL" id="KAE9458710.1"/>
    </source>
</evidence>
<keyword evidence="3" id="KW-0804">Transcription</keyword>
<gene>
    <name evidence="6" type="ORF">C3L33_09392</name>
</gene>
<dbReference type="EMBL" id="QEFC01001239">
    <property type="protein sequence ID" value="KAE9458710.1"/>
    <property type="molecule type" value="Genomic_DNA"/>
</dbReference>
<evidence type="ECO:0000256" key="4">
    <source>
        <dbReference type="ARBA" id="ARBA00023242"/>
    </source>
</evidence>
<name>A0A6A4LK57_9ERIC</name>
<organism evidence="6 7">
    <name type="scientific">Rhododendron williamsianum</name>
    <dbReference type="NCBI Taxonomy" id="262921"/>
    <lineage>
        <taxon>Eukaryota</taxon>
        <taxon>Viridiplantae</taxon>
        <taxon>Streptophyta</taxon>
        <taxon>Embryophyta</taxon>
        <taxon>Tracheophyta</taxon>
        <taxon>Spermatophyta</taxon>
        <taxon>Magnoliopsida</taxon>
        <taxon>eudicotyledons</taxon>
        <taxon>Gunneridae</taxon>
        <taxon>Pentapetalae</taxon>
        <taxon>asterids</taxon>
        <taxon>Ericales</taxon>
        <taxon>Ericaceae</taxon>
        <taxon>Ericoideae</taxon>
        <taxon>Rhodoreae</taxon>
        <taxon>Rhododendron</taxon>
    </lineage>
</organism>
<evidence type="ECO:0000256" key="2">
    <source>
        <dbReference type="ARBA" id="ARBA00023125"/>
    </source>
</evidence>
<feature type="non-terminal residue" evidence="6">
    <location>
        <position position="1"/>
    </location>
</feature>
<protein>
    <recommendedName>
        <fullName evidence="5">NAC domain-containing protein</fullName>
    </recommendedName>
</protein>
<dbReference type="InterPro" id="IPR003441">
    <property type="entry name" value="NAC-dom"/>
</dbReference>
<dbReference type="GO" id="GO:0006355">
    <property type="term" value="P:regulation of DNA-templated transcription"/>
    <property type="evidence" value="ECO:0007669"/>
    <property type="project" value="InterPro"/>
</dbReference>
<proteinExistence type="predicted"/>
<dbReference type="PROSITE" id="PS51005">
    <property type="entry name" value="NAC"/>
    <property type="match status" value="1"/>
</dbReference>
<keyword evidence="2" id="KW-0238">DNA-binding</keyword>
<sequence>MEDINEQGLPPGFRFHPTDEELIAFYLTPKVFRGSSFFTTTGLIHIAEVDLNRCEPWELPDVAKKGEREWYFYSLRDRKYPTGLRTNRATGAGYWKATGKDKEVKSGSGSSSSKTVVVGMKKTLVFYKGRAPRGEKTKWVMHEYRLLHAPHFSSSSSSSSRQAHTTGGFFPPLLENATTAKPSIATAALLQPESQPQNHFDLMDHQILLYQQHTSDHHYLRSANSAVLMTNPIFSPAFPINEGCCFSPNIPHTHNINPSPSSSILFNSLLSRQQEATTPQQCKTEANVSFFGQLPYADLGWMDKVHSETDEYSPFANPLFYGMDCGVMTMGLSSAADSNTVPVMSTTTSMAAFNNHNNDRAGVQFQTLVVDPTISSVTGEVPWHLDP</sequence>
<accession>A0A6A4LK57</accession>
<dbReference type="Pfam" id="PF02365">
    <property type="entry name" value="NAM"/>
    <property type="match status" value="1"/>
</dbReference>
<dbReference type="PANTHER" id="PTHR31744:SF86">
    <property type="entry name" value="PROTEIN CUP-SHAPED COTYLEDON 3"/>
    <property type="match status" value="1"/>
</dbReference>
<reference evidence="6 7" key="1">
    <citation type="journal article" date="2019" name="Genome Biol. Evol.">
        <title>The Rhododendron genome and chromosomal organization provide insight into shared whole-genome duplications across the heath family (Ericaceae).</title>
        <authorList>
            <person name="Soza V.L."/>
            <person name="Lindsley D."/>
            <person name="Waalkes A."/>
            <person name="Ramage E."/>
            <person name="Patwardhan R.P."/>
            <person name="Burton J.N."/>
            <person name="Adey A."/>
            <person name="Kumar A."/>
            <person name="Qiu R."/>
            <person name="Shendure J."/>
            <person name="Hall B."/>
        </authorList>
    </citation>
    <scope>NUCLEOTIDE SEQUENCE [LARGE SCALE GENOMIC DNA]</scope>
    <source>
        <strain evidence="6">RSF 1966-606</strain>
    </source>
</reference>
<keyword evidence="4" id="KW-0539">Nucleus</keyword>
<dbReference type="OrthoDB" id="1592686at2759"/>
<evidence type="ECO:0000256" key="3">
    <source>
        <dbReference type="ARBA" id="ARBA00023163"/>
    </source>
</evidence>
<evidence type="ECO:0000256" key="1">
    <source>
        <dbReference type="ARBA" id="ARBA00023015"/>
    </source>
</evidence>
<dbReference type="SUPFAM" id="SSF101941">
    <property type="entry name" value="NAC domain"/>
    <property type="match status" value="1"/>
</dbReference>